<evidence type="ECO:0000256" key="3">
    <source>
        <dbReference type="RuleBase" id="RU000363"/>
    </source>
</evidence>
<evidence type="ECO:0000313" key="5">
    <source>
        <dbReference type="EMBL" id="NOK38484.1"/>
    </source>
</evidence>
<dbReference type="PANTHER" id="PTHR43976:SF16">
    <property type="entry name" value="SHORT-CHAIN DEHYDROGENASE_REDUCTASE FAMILY PROTEIN"/>
    <property type="match status" value="1"/>
</dbReference>
<protein>
    <submittedName>
        <fullName evidence="5">SDR family oxidoreductase</fullName>
    </submittedName>
</protein>
<dbReference type="PANTHER" id="PTHR43976">
    <property type="entry name" value="SHORT CHAIN DEHYDROGENASE"/>
    <property type="match status" value="1"/>
</dbReference>
<evidence type="ECO:0000313" key="6">
    <source>
        <dbReference type="Proteomes" id="UP000563426"/>
    </source>
</evidence>
<dbReference type="PRINTS" id="PR00081">
    <property type="entry name" value="GDHRDH"/>
</dbReference>
<sequence>MDARVALVTGASSGIGLFTSLELARNGFQVWASMRDLSRDSGLLTAAREAGVQVRTVRLDVTEPASIDAAMREVLATGGRLDVLVNNAGFAMDGFFEDLSEAELREQFETNFFGLAAVTRAALPTMRAQRSGRVINVSSISGRFAGPGYSAYCSSKWAVEGFSESLHYELRPFGISVSVIEPGGFYKTNILTRNRKLAARALDPASPYHALTLRMEADVARWLESMGGDLSEVARTIRHAALSPAPRLRYVIGRSARMKILRRTLLPDWLNEPSTRAGLLARLLSRKPS</sequence>
<organism evidence="5 6">
    <name type="scientific">Corallococcus exercitus</name>
    <dbReference type="NCBI Taxonomy" id="2316736"/>
    <lineage>
        <taxon>Bacteria</taxon>
        <taxon>Pseudomonadati</taxon>
        <taxon>Myxococcota</taxon>
        <taxon>Myxococcia</taxon>
        <taxon>Myxococcales</taxon>
        <taxon>Cystobacterineae</taxon>
        <taxon>Myxococcaceae</taxon>
        <taxon>Corallococcus</taxon>
    </lineage>
</organism>
<dbReference type="SUPFAM" id="SSF51735">
    <property type="entry name" value="NAD(P)-binding Rossmann-fold domains"/>
    <property type="match status" value="1"/>
</dbReference>
<evidence type="ECO:0000256" key="1">
    <source>
        <dbReference type="ARBA" id="ARBA00006484"/>
    </source>
</evidence>
<keyword evidence="6" id="KW-1185">Reference proteome</keyword>
<dbReference type="InterPro" id="IPR020904">
    <property type="entry name" value="Sc_DH/Rdtase_CS"/>
</dbReference>
<keyword evidence="2" id="KW-0560">Oxidoreductase</keyword>
<evidence type="ECO:0000259" key="4">
    <source>
        <dbReference type="SMART" id="SM00822"/>
    </source>
</evidence>
<dbReference type="OrthoDB" id="5354363at2"/>
<dbReference type="Proteomes" id="UP000563426">
    <property type="component" value="Unassembled WGS sequence"/>
</dbReference>
<comment type="caution">
    <text evidence="5">The sequence shown here is derived from an EMBL/GenBank/DDBJ whole genome shotgun (WGS) entry which is preliminary data.</text>
</comment>
<comment type="similarity">
    <text evidence="1 3">Belongs to the short-chain dehydrogenases/reductases (SDR) family.</text>
</comment>
<proteinExistence type="inferred from homology"/>
<dbReference type="InterPro" id="IPR051911">
    <property type="entry name" value="SDR_oxidoreductase"/>
</dbReference>
<reference evidence="5 6" key="1">
    <citation type="submission" date="2020-05" db="EMBL/GenBank/DDBJ databases">
        <authorList>
            <person name="Whitworth D."/>
        </authorList>
    </citation>
    <scope>NUCLEOTIDE SEQUENCE [LARGE SCALE GENOMIC DNA]</scope>
    <source>
        <strain evidence="5 6">AB043B</strain>
    </source>
</reference>
<name>A0A7Y4NVB3_9BACT</name>
<feature type="domain" description="Ketoreductase" evidence="4">
    <location>
        <begin position="4"/>
        <end position="183"/>
    </location>
</feature>
<dbReference type="GO" id="GO:0016491">
    <property type="term" value="F:oxidoreductase activity"/>
    <property type="evidence" value="ECO:0007669"/>
    <property type="project" value="UniProtKB-KW"/>
</dbReference>
<dbReference type="Gene3D" id="3.40.50.720">
    <property type="entry name" value="NAD(P)-binding Rossmann-like Domain"/>
    <property type="match status" value="1"/>
</dbReference>
<evidence type="ECO:0000256" key="2">
    <source>
        <dbReference type="ARBA" id="ARBA00023002"/>
    </source>
</evidence>
<dbReference type="AlphaFoldDB" id="A0A7Y4NVB3"/>
<dbReference type="InterPro" id="IPR002347">
    <property type="entry name" value="SDR_fam"/>
</dbReference>
<dbReference type="RefSeq" id="WP_158617092.1">
    <property type="nucleotide sequence ID" value="NZ_JABFJV010000325.1"/>
</dbReference>
<dbReference type="PRINTS" id="PR00080">
    <property type="entry name" value="SDRFAMILY"/>
</dbReference>
<dbReference type="PROSITE" id="PS00061">
    <property type="entry name" value="ADH_SHORT"/>
    <property type="match status" value="1"/>
</dbReference>
<gene>
    <name evidence="5" type="ORF">HMI49_35335</name>
</gene>
<dbReference type="CDD" id="cd05374">
    <property type="entry name" value="17beta-HSD-like_SDR_c"/>
    <property type="match status" value="1"/>
</dbReference>
<dbReference type="InterPro" id="IPR057326">
    <property type="entry name" value="KR_dom"/>
</dbReference>
<dbReference type="InterPro" id="IPR036291">
    <property type="entry name" value="NAD(P)-bd_dom_sf"/>
</dbReference>
<dbReference type="Pfam" id="PF00106">
    <property type="entry name" value="adh_short"/>
    <property type="match status" value="1"/>
</dbReference>
<accession>A0A7Y4NVB3</accession>
<dbReference type="SMART" id="SM00822">
    <property type="entry name" value="PKS_KR"/>
    <property type="match status" value="1"/>
</dbReference>
<dbReference type="EMBL" id="JABFJV010000325">
    <property type="protein sequence ID" value="NOK38484.1"/>
    <property type="molecule type" value="Genomic_DNA"/>
</dbReference>